<name>A0AA92LXR2_9VIBR</name>
<dbReference type="Gene3D" id="3.40.630.30">
    <property type="match status" value="1"/>
</dbReference>
<dbReference type="Pfam" id="PF13302">
    <property type="entry name" value="Acetyltransf_3"/>
    <property type="match status" value="1"/>
</dbReference>
<dbReference type="InterPro" id="IPR016181">
    <property type="entry name" value="Acyl_CoA_acyltransferase"/>
</dbReference>
<dbReference type="PANTHER" id="PTHR43792:SF1">
    <property type="entry name" value="N-ACETYLTRANSFERASE DOMAIN-CONTAINING PROTEIN"/>
    <property type="match status" value="1"/>
</dbReference>
<dbReference type="AlphaFoldDB" id="A0AA92LXR2"/>
<dbReference type="PROSITE" id="PS51186">
    <property type="entry name" value="GNAT"/>
    <property type="match status" value="1"/>
</dbReference>
<dbReference type="InterPro" id="IPR000182">
    <property type="entry name" value="GNAT_dom"/>
</dbReference>
<dbReference type="EMBL" id="CP069197">
    <property type="protein sequence ID" value="QRG85489.1"/>
    <property type="molecule type" value="Genomic_DNA"/>
</dbReference>
<accession>A0AA92LXR2</accession>
<dbReference type="InterPro" id="IPR051531">
    <property type="entry name" value="N-acetyltransferase"/>
</dbReference>
<gene>
    <name evidence="1" type="ORF">JOS67_17770</name>
</gene>
<organism evidence="1 2">
    <name type="scientific">Vibrio diabolicus</name>
    <dbReference type="NCBI Taxonomy" id="50719"/>
    <lineage>
        <taxon>Bacteria</taxon>
        <taxon>Pseudomonadati</taxon>
        <taxon>Pseudomonadota</taxon>
        <taxon>Gammaproteobacteria</taxon>
        <taxon>Vibrionales</taxon>
        <taxon>Vibrionaceae</taxon>
        <taxon>Vibrio</taxon>
        <taxon>Vibrio diabolicus subgroup</taxon>
    </lineage>
</organism>
<dbReference type="RefSeq" id="WP_005391871.1">
    <property type="nucleotide sequence ID" value="NZ_CAJDZE010000002.1"/>
</dbReference>
<dbReference type="SUPFAM" id="SSF55729">
    <property type="entry name" value="Acyl-CoA N-acyltransferases (Nat)"/>
    <property type="match status" value="1"/>
</dbReference>
<dbReference type="Proteomes" id="UP000596337">
    <property type="component" value="Chromosome 2"/>
</dbReference>
<sequence>MSVYIETHRSRLRPIEASDWELFQRLHSEPEIIELCFDRPSEKQIKEKFASRLLPWTPDSPHWLCLVILDKQSEQPIGVTGLAIEEGNAEVGYLLLPEFHGRQFGTETLQALLNWARATHDIDRFSATVTEGNIASERVLMKCGFELSEVIPDAYQIGDKRYADKIYSLQK</sequence>
<protein>
    <submittedName>
        <fullName evidence="1">GNAT family N-acetyltransferase</fullName>
    </submittedName>
</protein>
<evidence type="ECO:0000313" key="2">
    <source>
        <dbReference type="Proteomes" id="UP000596337"/>
    </source>
</evidence>
<evidence type="ECO:0000313" key="1">
    <source>
        <dbReference type="EMBL" id="QRG85489.1"/>
    </source>
</evidence>
<reference evidence="1 2" key="1">
    <citation type="submission" date="2021-01" db="EMBL/GenBank/DDBJ databases">
        <title>Characterization of a novel blaVMB-2- harboring plasmid in Vibrio diabolicus.</title>
        <authorList>
            <person name="Liu M."/>
        </authorList>
    </citation>
    <scope>NUCLEOTIDE SEQUENCE [LARGE SCALE GENOMIC DNA]</scope>
    <source>
        <strain evidence="1 2">SLV18</strain>
    </source>
</reference>
<dbReference type="PANTHER" id="PTHR43792">
    <property type="entry name" value="GNAT FAMILY, PUTATIVE (AFU_ORTHOLOGUE AFUA_3G00765)-RELATED-RELATED"/>
    <property type="match status" value="1"/>
</dbReference>
<dbReference type="CDD" id="cd04301">
    <property type="entry name" value="NAT_SF"/>
    <property type="match status" value="1"/>
</dbReference>
<proteinExistence type="predicted"/>
<dbReference type="GO" id="GO:0016747">
    <property type="term" value="F:acyltransferase activity, transferring groups other than amino-acyl groups"/>
    <property type="evidence" value="ECO:0007669"/>
    <property type="project" value="InterPro"/>
</dbReference>